<organism evidence="2 3">
    <name type="scientific">Candidatus Erysipelatoclostridium merdavium</name>
    <dbReference type="NCBI Taxonomy" id="2838566"/>
    <lineage>
        <taxon>Bacteria</taxon>
        <taxon>Bacillati</taxon>
        <taxon>Bacillota</taxon>
        <taxon>Erysipelotrichia</taxon>
        <taxon>Erysipelotrichales</taxon>
        <taxon>Erysipelotrichales incertae sedis</taxon>
    </lineage>
</organism>
<evidence type="ECO:0000256" key="1">
    <source>
        <dbReference type="ARBA" id="ARBA00008522"/>
    </source>
</evidence>
<gene>
    <name evidence="2" type="ORF">H9980_06680</name>
</gene>
<reference evidence="2" key="2">
    <citation type="submission" date="2021-04" db="EMBL/GenBank/DDBJ databases">
        <authorList>
            <person name="Gilroy R."/>
        </authorList>
    </citation>
    <scope>NUCLEOTIDE SEQUENCE</scope>
    <source>
        <strain evidence="2">ChiGjej1B1-14440</strain>
    </source>
</reference>
<sequence>MAILVDGDACPDLDLIKDVAIKKAQKMIVYVDYSHNILDDYFVTVFCETGKDNVDLALFNDIKEDDIVITQDYGLASLALTRKAKVLHVSGKIIDNDNIDELLLSRYLSSKERRSNVHLKGPKKRNSEVRKYFLEQLERVLDV</sequence>
<dbReference type="PANTHER" id="PTHR35146">
    <property type="entry name" value="UPF0178 PROTEIN YAII"/>
    <property type="match status" value="1"/>
</dbReference>
<dbReference type="AlphaFoldDB" id="A0A9D2BM00"/>
<evidence type="ECO:0000313" key="2">
    <source>
        <dbReference type="EMBL" id="HIX81640.1"/>
    </source>
</evidence>
<accession>A0A9D2BM00</accession>
<evidence type="ECO:0000313" key="3">
    <source>
        <dbReference type="Proteomes" id="UP000886724"/>
    </source>
</evidence>
<protein>
    <submittedName>
        <fullName evidence="2">DUF188 domain-containing protein</fullName>
    </submittedName>
</protein>
<dbReference type="InterPro" id="IPR003791">
    <property type="entry name" value="UPF0178"/>
</dbReference>
<comment type="similarity">
    <text evidence="1">Belongs to the UPF0178 family.</text>
</comment>
<comment type="caution">
    <text evidence="2">The sequence shown here is derived from an EMBL/GenBank/DDBJ whole genome shotgun (WGS) entry which is preliminary data.</text>
</comment>
<dbReference type="Pfam" id="PF02639">
    <property type="entry name" value="DUF188"/>
    <property type="match status" value="1"/>
</dbReference>
<dbReference type="Proteomes" id="UP000886724">
    <property type="component" value="Unassembled WGS sequence"/>
</dbReference>
<reference evidence="2" key="1">
    <citation type="journal article" date="2021" name="PeerJ">
        <title>Extensive microbial diversity within the chicken gut microbiome revealed by metagenomics and culture.</title>
        <authorList>
            <person name="Gilroy R."/>
            <person name="Ravi A."/>
            <person name="Getino M."/>
            <person name="Pursley I."/>
            <person name="Horton D.L."/>
            <person name="Alikhan N.F."/>
            <person name="Baker D."/>
            <person name="Gharbi K."/>
            <person name="Hall N."/>
            <person name="Watson M."/>
            <person name="Adriaenssens E.M."/>
            <person name="Foster-Nyarko E."/>
            <person name="Jarju S."/>
            <person name="Secka A."/>
            <person name="Antonio M."/>
            <person name="Oren A."/>
            <person name="Chaudhuri R.R."/>
            <person name="La Ragione R."/>
            <person name="Hildebrand F."/>
            <person name="Pallen M.J."/>
        </authorList>
    </citation>
    <scope>NUCLEOTIDE SEQUENCE</scope>
    <source>
        <strain evidence="2">ChiGjej1B1-14440</strain>
    </source>
</reference>
<proteinExistence type="inferred from homology"/>
<dbReference type="EMBL" id="DXET01000144">
    <property type="protein sequence ID" value="HIX81640.1"/>
    <property type="molecule type" value="Genomic_DNA"/>
</dbReference>
<name>A0A9D2BM00_9FIRM</name>
<dbReference type="PANTHER" id="PTHR35146:SF1">
    <property type="entry name" value="UPF0178 PROTEIN YAII"/>
    <property type="match status" value="1"/>
</dbReference>